<evidence type="ECO:0008006" key="9">
    <source>
        <dbReference type="Google" id="ProtNLM"/>
    </source>
</evidence>
<evidence type="ECO:0000256" key="2">
    <source>
        <dbReference type="ARBA" id="ARBA00009127"/>
    </source>
</evidence>
<dbReference type="Gene3D" id="2.120.10.30">
    <property type="entry name" value="TolB, C-terminal domain"/>
    <property type="match status" value="1"/>
</dbReference>
<comment type="similarity">
    <text evidence="2">Belongs to the major royal jelly protein family.</text>
</comment>
<sequence>MLKILSPATNWGSAKFLDTLVESSIIHSKIETLFTGSRLLCLILGICSTGIHHVFTAKPNFDVVYQWNQLEYDYHSEYDRQADIDTGNFIPGKAAPIDVEVYYSNNKSRNKIFVTVPRFLPGVPITLGTVSGKMYKGSPVISPYPSWEWHRSPHSCGVERIVSVFRVAIDECNRLWVLDTGKVLETQTCPAQILAFDLKTDRLLYSSDIPSDLLESRSLLVTPVVDIRDGQCDNAFIYMADVQTYSIIVHDVKNREFWKATDKTMYPYPNYGTYTIKGESFDLMDGILGMALSPHVPGRDRKLYYHAMSSATENWVNTMDLRNKSRFENDPESSPEVFHHVWFKIQIGSLESDTIGSSEMSLKACTSFKDLPGFGTYRGQRRTQSAAEAMDNDGIMFFGLMSDIKIACWNTRGEYADPSSTDTVAYNPLTLQFASGVKVRENNKRAQEVWIMTSRFQKVSAETLTSSEVNFRILAGKVDDLLFGTNCRGKKMDNNIAITHHPQGGGAQYGRRHRRSASGDF</sequence>
<name>A0ABQ9K1V7_9CUCU</name>
<dbReference type="InterPro" id="IPR017996">
    <property type="entry name" value="MRJP/yellow-related"/>
</dbReference>
<reference evidence="7" key="1">
    <citation type="journal article" date="2023" name="Insect Mol. Biol.">
        <title>Genome sequencing provides insights into the evolution of gene families encoding plant cell wall-degrading enzymes in longhorned beetles.</title>
        <authorList>
            <person name="Shin N.R."/>
            <person name="Okamura Y."/>
            <person name="Kirsch R."/>
            <person name="Pauchet Y."/>
        </authorList>
    </citation>
    <scope>NUCLEOTIDE SEQUENCE</scope>
    <source>
        <strain evidence="7">MMC_N1</strain>
    </source>
</reference>
<keyword evidence="4" id="KW-0732">Signal</keyword>
<keyword evidence="5" id="KW-0325">Glycoprotein</keyword>
<evidence type="ECO:0000256" key="6">
    <source>
        <dbReference type="SAM" id="MobiDB-lite"/>
    </source>
</evidence>
<keyword evidence="8" id="KW-1185">Reference proteome</keyword>
<evidence type="ECO:0000313" key="8">
    <source>
        <dbReference type="Proteomes" id="UP001162164"/>
    </source>
</evidence>
<proteinExistence type="inferred from homology"/>
<dbReference type="PANTHER" id="PTHR10009:SF7">
    <property type="entry name" value="GH10609P-RELATED"/>
    <property type="match status" value="1"/>
</dbReference>
<evidence type="ECO:0000313" key="7">
    <source>
        <dbReference type="EMBL" id="KAJ8984319.1"/>
    </source>
</evidence>
<feature type="region of interest" description="Disordered" evidence="6">
    <location>
        <begin position="501"/>
        <end position="521"/>
    </location>
</feature>
<evidence type="ECO:0000256" key="1">
    <source>
        <dbReference type="ARBA" id="ARBA00004613"/>
    </source>
</evidence>
<dbReference type="PANTHER" id="PTHR10009">
    <property type="entry name" value="PROTEIN YELLOW-RELATED"/>
    <property type="match status" value="1"/>
</dbReference>
<evidence type="ECO:0000256" key="4">
    <source>
        <dbReference type="ARBA" id="ARBA00022729"/>
    </source>
</evidence>
<dbReference type="PRINTS" id="PR01366">
    <property type="entry name" value="ROYALJELLY"/>
</dbReference>
<feature type="compositionally biased region" description="Basic residues" evidence="6">
    <location>
        <begin position="510"/>
        <end position="521"/>
    </location>
</feature>
<accession>A0ABQ9K1V7</accession>
<dbReference type="EMBL" id="JAPWTJ010000040">
    <property type="protein sequence ID" value="KAJ8984319.1"/>
    <property type="molecule type" value="Genomic_DNA"/>
</dbReference>
<comment type="subcellular location">
    <subcellularLocation>
        <location evidence="1">Secreted</location>
    </subcellularLocation>
</comment>
<dbReference type="Proteomes" id="UP001162164">
    <property type="component" value="Unassembled WGS sequence"/>
</dbReference>
<feature type="non-terminal residue" evidence="7">
    <location>
        <position position="521"/>
    </location>
</feature>
<gene>
    <name evidence="7" type="ORF">NQ317_012537</name>
</gene>
<evidence type="ECO:0000256" key="3">
    <source>
        <dbReference type="ARBA" id="ARBA00022525"/>
    </source>
</evidence>
<comment type="caution">
    <text evidence="7">The sequence shown here is derived from an EMBL/GenBank/DDBJ whole genome shotgun (WGS) entry which is preliminary data.</text>
</comment>
<organism evidence="7 8">
    <name type="scientific">Molorchus minor</name>
    <dbReference type="NCBI Taxonomy" id="1323400"/>
    <lineage>
        <taxon>Eukaryota</taxon>
        <taxon>Metazoa</taxon>
        <taxon>Ecdysozoa</taxon>
        <taxon>Arthropoda</taxon>
        <taxon>Hexapoda</taxon>
        <taxon>Insecta</taxon>
        <taxon>Pterygota</taxon>
        <taxon>Neoptera</taxon>
        <taxon>Endopterygota</taxon>
        <taxon>Coleoptera</taxon>
        <taxon>Polyphaga</taxon>
        <taxon>Cucujiformia</taxon>
        <taxon>Chrysomeloidea</taxon>
        <taxon>Cerambycidae</taxon>
        <taxon>Lamiinae</taxon>
        <taxon>Monochamini</taxon>
        <taxon>Molorchus</taxon>
    </lineage>
</organism>
<dbReference type="Pfam" id="PF03022">
    <property type="entry name" value="MRJP"/>
    <property type="match status" value="2"/>
</dbReference>
<protein>
    <recommendedName>
        <fullName evidence="9">Bee-milk protein</fullName>
    </recommendedName>
</protein>
<dbReference type="InterPro" id="IPR011042">
    <property type="entry name" value="6-blade_b-propeller_TolB-like"/>
</dbReference>
<evidence type="ECO:0000256" key="5">
    <source>
        <dbReference type="ARBA" id="ARBA00023180"/>
    </source>
</evidence>
<keyword evidence="3" id="KW-0964">Secreted</keyword>